<evidence type="ECO:0000313" key="1">
    <source>
        <dbReference type="EMBL" id="HIZ57980.1"/>
    </source>
</evidence>
<dbReference type="EMBL" id="DXBJ01000035">
    <property type="protein sequence ID" value="HIZ57980.1"/>
    <property type="molecule type" value="Genomic_DNA"/>
</dbReference>
<name>A0A9D2FFC7_9FIRM</name>
<evidence type="ECO:0000313" key="2">
    <source>
        <dbReference type="Proteomes" id="UP000824065"/>
    </source>
</evidence>
<organism evidence="1 2">
    <name type="scientific">Candidatus Faecalibacterium gallistercoris</name>
    <dbReference type="NCBI Taxonomy" id="2838579"/>
    <lineage>
        <taxon>Bacteria</taxon>
        <taxon>Bacillati</taxon>
        <taxon>Bacillota</taxon>
        <taxon>Clostridia</taxon>
        <taxon>Eubacteriales</taxon>
        <taxon>Oscillospiraceae</taxon>
        <taxon>Faecalibacterium</taxon>
    </lineage>
</organism>
<dbReference type="Proteomes" id="UP000824065">
    <property type="component" value="Unassembled WGS sequence"/>
</dbReference>
<sequence>MSRLEEFVSLLTGRFNNDAQYQEKQKEGLSFPYAEHVNTVCNQKINGLPADFAGVFMVEESYYTTASAQSGAERKFHTSASHHLFLFTEEPEGIRLTSYELPQGYTKDNFVYDQIGRLDYASLQPSAKFTPALYVERDGVWEGGSVSQFTPTLKFTLWERFSSEGLEVSESMEMNGRPTFGYGEPILYKRAADPAQ</sequence>
<reference evidence="1" key="1">
    <citation type="journal article" date="2021" name="PeerJ">
        <title>Extensive microbial diversity within the chicken gut microbiome revealed by metagenomics and culture.</title>
        <authorList>
            <person name="Gilroy R."/>
            <person name="Ravi A."/>
            <person name="Getino M."/>
            <person name="Pursley I."/>
            <person name="Horton D.L."/>
            <person name="Alikhan N.F."/>
            <person name="Baker D."/>
            <person name="Gharbi K."/>
            <person name="Hall N."/>
            <person name="Watson M."/>
            <person name="Adriaenssens E.M."/>
            <person name="Foster-Nyarko E."/>
            <person name="Jarju S."/>
            <person name="Secka A."/>
            <person name="Antonio M."/>
            <person name="Oren A."/>
            <person name="Chaudhuri R.R."/>
            <person name="La Ragione R."/>
            <person name="Hildebrand F."/>
            <person name="Pallen M.J."/>
        </authorList>
    </citation>
    <scope>NUCLEOTIDE SEQUENCE</scope>
    <source>
        <strain evidence="1">ChiBcec16-3735</strain>
    </source>
</reference>
<protein>
    <submittedName>
        <fullName evidence="1">Uncharacterized protein</fullName>
    </submittedName>
</protein>
<comment type="caution">
    <text evidence="1">The sequence shown here is derived from an EMBL/GenBank/DDBJ whole genome shotgun (WGS) entry which is preliminary data.</text>
</comment>
<proteinExistence type="predicted"/>
<dbReference type="AlphaFoldDB" id="A0A9D2FFC7"/>
<gene>
    <name evidence="1" type="ORF">H9725_05295</name>
</gene>
<reference evidence="1" key="2">
    <citation type="submission" date="2021-04" db="EMBL/GenBank/DDBJ databases">
        <authorList>
            <person name="Gilroy R."/>
        </authorList>
    </citation>
    <scope>NUCLEOTIDE SEQUENCE</scope>
    <source>
        <strain evidence="1">ChiBcec16-3735</strain>
    </source>
</reference>
<accession>A0A9D2FFC7</accession>